<dbReference type="AlphaFoldDB" id="A0A9R1UPC7"/>
<name>A0A9R1UPC7_LACSA</name>
<comment type="caution">
    <text evidence="2">The sequence shown here is derived from an EMBL/GenBank/DDBJ whole genome shotgun (WGS) entry which is preliminary data.</text>
</comment>
<keyword evidence="1" id="KW-0812">Transmembrane</keyword>
<accession>A0A9R1UPC7</accession>
<proteinExistence type="predicted"/>
<dbReference type="Pfam" id="PF03140">
    <property type="entry name" value="DUF247"/>
    <property type="match status" value="1"/>
</dbReference>
<sequence length="277" mass="31483">MVLVENQIPFFILQDIFDSTILKSEPTASLTTLLLPLVQICNIFETSITANITPRLNFQDHILGFLENCFHPSRNNSPSEGLPSSAIHSAVELDRAGVIFKPNNPDEPWPMAMEFKSCPLACFSWCWGKPTLRIPVLLIDNFTELFLRNLIAYEHSSSSYKTHGYVTSYAMAMDMLVDTEEDIAKLIESKVVLNHLGSNEKAADMINSLCKQQPIRMFCYVDQWQDMDTHYNNYWPKNIAALKRTYFSSPWSMITLVGGIALFVLTVVQTIYAVRAR</sequence>
<keyword evidence="3" id="KW-1185">Reference proteome</keyword>
<dbReference type="PANTHER" id="PTHR31170:SF25">
    <property type="entry name" value="BNAA09G04570D PROTEIN"/>
    <property type="match status" value="1"/>
</dbReference>
<dbReference type="EMBL" id="NBSK02000008">
    <property type="protein sequence ID" value="KAJ0191407.1"/>
    <property type="molecule type" value="Genomic_DNA"/>
</dbReference>
<keyword evidence="1" id="KW-0472">Membrane</keyword>
<dbReference type="PANTHER" id="PTHR31170">
    <property type="entry name" value="BNAC04G53230D PROTEIN"/>
    <property type="match status" value="1"/>
</dbReference>
<feature type="transmembrane region" description="Helical" evidence="1">
    <location>
        <begin position="251"/>
        <end position="274"/>
    </location>
</feature>
<evidence type="ECO:0000313" key="3">
    <source>
        <dbReference type="Proteomes" id="UP000235145"/>
    </source>
</evidence>
<reference evidence="2 3" key="1">
    <citation type="journal article" date="2017" name="Nat. Commun.">
        <title>Genome assembly with in vitro proximity ligation data and whole-genome triplication in lettuce.</title>
        <authorList>
            <person name="Reyes-Chin-Wo S."/>
            <person name="Wang Z."/>
            <person name="Yang X."/>
            <person name="Kozik A."/>
            <person name="Arikit S."/>
            <person name="Song C."/>
            <person name="Xia L."/>
            <person name="Froenicke L."/>
            <person name="Lavelle D.O."/>
            <person name="Truco M.J."/>
            <person name="Xia R."/>
            <person name="Zhu S."/>
            <person name="Xu C."/>
            <person name="Xu H."/>
            <person name="Xu X."/>
            <person name="Cox K."/>
            <person name="Korf I."/>
            <person name="Meyers B.C."/>
            <person name="Michelmore R.W."/>
        </authorList>
    </citation>
    <scope>NUCLEOTIDE SEQUENCE [LARGE SCALE GENOMIC DNA]</scope>
    <source>
        <strain evidence="3">cv. Salinas</strain>
        <tissue evidence="2">Seedlings</tissue>
    </source>
</reference>
<keyword evidence="1" id="KW-1133">Transmembrane helix</keyword>
<evidence type="ECO:0000256" key="1">
    <source>
        <dbReference type="SAM" id="Phobius"/>
    </source>
</evidence>
<dbReference type="Proteomes" id="UP000235145">
    <property type="component" value="Unassembled WGS sequence"/>
</dbReference>
<organism evidence="2 3">
    <name type="scientific">Lactuca sativa</name>
    <name type="common">Garden lettuce</name>
    <dbReference type="NCBI Taxonomy" id="4236"/>
    <lineage>
        <taxon>Eukaryota</taxon>
        <taxon>Viridiplantae</taxon>
        <taxon>Streptophyta</taxon>
        <taxon>Embryophyta</taxon>
        <taxon>Tracheophyta</taxon>
        <taxon>Spermatophyta</taxon>
        <taxon>Magnoliopsida</taxon>
        <taxon>eudicotyledons</taxon>
        <taxon>Gunneridae</taxon>
        <taxon>Pentapetalae</taxon>
        <taxon>asterids</taxon>
        <taxon>campanulids</taxon>
        <taxon>Asterales</taxon>
        <taxon>Asteraceae</taxon>
        <taxon>Cichorioideae</taxon>
        <taxon>Cichorieae</taxon>
        <taxon>Lactucinae</taxon>
        <taxon>Lactuca</taxon>
    </lineage>
</organism>
<protein>
    <submittedName>
        <fullName evidence="2">Uncharacterized protein</fullName>
    </submittedName>
</protein>
<dbReference type="OrthoDB" id="591587at2759"/>
<dbReference type="InterPro" id="IPR004158">
    <property type="entry name" value="DUF247_pln"/>
</dbReference>
<gene>
    <name evidence="2" type="ORF">LSAT_V11C800428680</name>
</gene>
<evidence type="ECO:0000313" key="2">
    <source>
        <dbReference type="EMBL" id="KAJ0191407.1"/>
    </source>
</evidence>